<evidence type="ECO:0000313" key="3">
    <source>
        <dbReference type="Proteomes" id="UP000235346"/>
    </source>
</evidence>
<accession>A0A2N7TKD2</accession>
<feature type="transmembrane region" description="Helical" evidence="1">
    <location>
        <begin position="37"/>
        <end position="53"/>
    </location>
</feature>
<reference evidence="2 3" key="1">
    <citation type="submission" date="2018-01" db="EMBL/GenBank/DDBJ databases">
        <title>Halomonas endophytica sp. nov., isolated from storage liquid in the stems of Populus euphratica.</title>
        <authorList>
            <person name="Chen C."/>
        </authorList>
    </citation>
    <scope>NUCLEOTIDE SEQUENCE [LARGE SCALE GENOMIC DNA]</scope>
    <source>
        <strain evidence="2 3">DSM 26881</strain>
    </source>
</reference>
<dbReference type="OrthoDB" id="6182046at2"/>
<gene>
    <name evidence="2" type="ORF">C1H66_14145</name>
</gene>
<dbReference type="RefSeq" id="WP_102628531.1">
    <property type="nucleotide sequence ID" value="NZ_PDOH01000050.1"/>
</dbReference>
<dbReference type="AlphaFoldDB" id="A0A2N7TKD2"/>
<comment type="caution">
    <text evidence="2">The sequence shown here is derived from an EMBL/GenBank/DDBJ whole genome shotgun (WGS) entry which is preliminary data.</text>
</comment>
<keyword evidence="3" id="KW-1185">Reference proteome</keyword>
<evidence type="ECO:0000256" key="1">
    <source>
        <dbReference type="SAM" id="Phobius"/>
    </source>
</evidence>
<evidence type="ECO:0008006" key="4">
    <source>
        <dbReference type="Google" id="ProtNLM"/>
    </source>
</evidence>
<feature type="transmembrane region" description="Helical" evidence="1">
    <location>
        <begin position="84"/>
        <end position="113"/>
    </location>
</feature>
<keyword evidence="1" id="KW-0472">Membrane</keyword>
<organism evidence="2 3">
    <name type="scientific">Halomonas heilongjiangensis</name>
    <dbReference type="NCBI Taxonomy" id="1387883"/>
    <lineage>
        <taxon>Bacteria</taxon>
        <taxon>Pseudomonadati</taxon>
        <taxon>Pseudomonadota</taxon>
        <taxon>Gammaproteobacteria</taxon>
        <taxon>Oceanospirillales</taxon>
        <taxon>Halomonadaceae</taxon>
        <taxon>Halomonas</taxon>
    </lineage>
</organism>
<evidence type="ECO:0000313" key="2">
    <source>
        <dbReference type="EMBL" id="PMR68650.1"/>
    </source>
</evidence>
<feature type="transmembrane region" description="Helical" evidence="1">
    <location>
        <begin position="60"/>
        <end position="78"/>
    </location>
</feature>
<keyword evidence="1" id="KW-1133">Transmembrane helix</keyword>
<name>A0A2N7TKD2_9GAMM</name>
<sequence length="289" mass="32711">MQSKYKIGLLRGNLLAAALLLALLAPAAPTLPEALLLWLATGWLGVTAVLLEFSHRRPAMVPWQLLPSLLLAALLWVAPERYLIWLWAWAVLIMLPQPAWMAALNVLLAALTWWSLLDRMGLEQAALSGLVLAGLLLLGLVRSRDLQPLRGPARRRMRLIPGLRLWPRNQLSHDLVRERARAQREGVHAELLILQTSPGRLWPLARRLCRSTRSFENCYRLDRRTLATLLLSRDAEQAEQRRDRLLSALDTTARLRVTALSRVESLGDECRALERQHTPLAVIRGLEHD</sequence>
<proteinExistence type="predicted"/>
<dbReference type="EMBL" id="PNRE01000063">
    <property type="protein sequence ID" value="PMR68650.1"/>
    <property type="molecule type" value="Genomic_DNA"/>
</dbReference>
<protein>
    <recommendedName>
        <fullName evidence="4">GGDEF domain-containing protein</fullName>
    </recommendedName>
</protein>
<feature type="transmembrane region" description="Helical" evidence="1">
    <location>
        <begin position="125"/>
        <end position="141"/>
    </location>
</feature>
<dbReference type="Proteomes" id="UP000235346">
    <property type="component" value="Unassembled WGS sequence"/>
</dbReference>
<keyword evidence="1" id="KW-0812">Transmembrane</keyword>